<feature type="region of interest" description="Disordered" evidence="1">
    <location>
        <begin position="30"/>
        <end position="63"/>
    </location>
</feature>
<organism evidence="2 3">
    <name type="scientific">Colletotrichum chrysophilum</name>
    <dbReference type="NCBI Taxonomy" id="1836956"/>
    <lineage>
        <taxon>Eukaryota</taxon>
        <taxon>Fungi</taxon>
        <taxon>Dikarya</taxon>
        <taxon>Ascomycota</taxon>
        <taxon>Pezizomycotina</taxon>
        <taxon>Sordariomycetes</taxon>
        <taxon>Hypocreomycetidae</taxon>
        <taxon>Glomerellales</taxon>
        <taxon>Glomerellaceae</taxon>
        <taxon>Colletotrichum</taxon>
        <taxon>Colletotrichum gloeosporioides species complex</taxon>
    </lineage>
</organism>
<feature type="region of interest" description="Disordered" evidence="1">
    <location>
        <begin position="103"/>
        <end position="167"/>
    </location>
</feature>
<feature type="compositionally biased region" description="Basic and acidic residues" evidence="1">
    <location>
        <begin position="158"/>
        <end position="167"/>
    </location>
</feature>
<sequence>MNPAGDVGGIGWDIIPLSFSYFFTQGEPQKSVEHTALPSGAGHGSDRVDRQGKPKPRKSQDAIEIELPELAVLPSAHDSRAQQCFLPSLAKVLGEKLRSHAAERRERSICASRPPQQLADGSSQGPGRDPIAESTSQSFYSPISQPGGPAHALHVRHGSAEFEARTI</sequence>
<evidence type="ECO:0000256" key="1">
    <source>
        <dbReference type="SAM" id="MobiDB-lite"/>
    </source>
</evidence>
<reference evidence="2" key="1">
    <citation type="submission" date="2023-01" db="EMBL/GenBank/DDBJ databases">
        <title>Colletotrichum chrysophilum M932 genome sequence.</title>
        <authorList>
            <person name="Baroncelli R."/>
        </authorList>
    </citation>
    <scope>NUCLEOTIDE SEQUENCE</scope>
    <source>
        <strain evidence="2">M932</strain>
    </source>
</reference>
<protein>
    <submittedName>
        <fullName evidence="2">Uncharacterized protein</fullName>
    </submittedName>
</protein>
<keyword evidence="3" id="KW-1185">Reference proteome</keyword>
<proteinExistence type="predicted"/>
<evidence type="ECO:0000313" key="2">
    <source>
        <dbReference type="EMBL" id="KAK1841104.1"/>
    </source>
</evidence>
<evidence type="ECO:0000313" key="3">
    <source>
        <dbReference type="Proteomes" id="UP001243330"/>
    </source>
</evidence>
<gene>
    <name evidence="2" type="ORF">CCHR01_16268</name>
</gene>
<dbReference type="EMBL" id="JAQOWY010000506">
    <property type="protein sequence ID" value="KAK1841104.1"/>
    <property type="molecule type" value="Genomic_DNA"/>
</dbReference>
<dbReference type="Proteomes" id="UP001243330">
    <property type="component" value="Unassembled WGS sequence"/>
</dbReference>
<feature type="compositionally biased region" description="Polar residues" evidence="1">
    <location>
        <begin position="133"/>
        <end position="144"/>
    </location>
</feature>
<name>A0AAD9A4S1_9PEZI</name>
<comment type="caution">
    <text evidence="2">The sequence shown here is derived from an EMBL/GenBank/DDBJ whole genome shotgun (WGS) entry which is preliminary data.</text>
</comment>
<accession>A0AAD9A4S1</accession>
<dbReference type="AlphaFoldDB" id="A0AAD9A4S1"/>